<dbReference type="EMBL" id="CP047423">
    <property type="protein sequence ID" value="QPD05147.1"/>
    <property type="molecule type" value="Genomic_DNA"/>
</dbReference>
<dbReference type="AlphaFoldDB" id="A0A7S8IZG8"/>
<sequence>MISQKPFNRIAFVTGAGLGGVLLFLSACAKHLEFPPLGEPLSSSAKLEASPSLKDLTIRYSDSCGQIQEVPLGNRLHETLQAGVQHTFKTVLSESDVGTSPPDHLIQVDLVDSAFDLNKEALYDRPPASLRLTTVARVYDRTGTLLRQLDIKVARQERLRLEQLGKNCNYHIDPFIQDIAIDVATRVALIARVAAGGQALLGSSEPNSSPPSDILPLPLTSATAESQLRPALISSALRFKAMLLDENSDLIFEGGEHARIRVDIVHTGTSPIENAWASLSGTSAIIDQFPATKLKIPSLLPGQTKSLEFVASLPLLAEPLRADIRVAVEERGGTAARTQTLSFTIAPTGSSHDDIDQVPAQASGIRQPETSLISIGLSTYANQQIQSRKYASHDAETVAKYFQTLGGVPSSNISVLTDRKATHSQIEKALLEWLPTRSMKDGIVIVYFSGHAMVSPSGEIMLVPYDGEKTATTLYRLKSLESVFAKLNPRQAILVVEGNIAQMQDHPKTTATPQWDLHGDKAIRLIAVQGFGKGLDDDAHRHGLFTYYLLRGLRGEADTNHDGKVTLGEIGGFVRQKVAWASKSKFRSVQRPQIIPLLKPDDKATDVVLTTLPSLAASETP</sequence>
<dbReference type="SUPFAM" id="SSF52129">
    <property type="entry name" value="Caspase-like"/>
    <property type="match status" value="1"/>
</dbReference>
<protein>
    <submittedName>
        <fullName evidence="2">Ankyrin repeat-like protein</fullName>
    </submittedName>
</protein>
<evidence type="ECO:0000313" key="2">
    <source>
        <dbReference type="EMBL" id="QPD05147.1"/>
    </source>
</evidence>
<dbReference type="InterPro" id="IPR018247">
    <property type="entry name" value="EF_Hand_1_Ca_BS"/>
</dbReference>
<feature type="domain" description="Peptidase C14 caspase" evidence="1">
    <location>
        <begin position="375"/>
        <end position="594"/>
    </location>
</feature>
<evidence type="ECO:0000259" key="1">
    <source>
        <dbReference type="Pfam" id="PF00656"/>
    </source>
</evidence>
<proteinExistence type="predicted"/>
<dbReference type="InterPro" id="IPR029030">
    <property type="entry name" value="Caspase-like_dom_sf"/>
</dbReference>
<gene>
    <name evidence="2" type="ORF">Nkreftii_002921</name>
</gene>
<name>A0A7S8IZG8_9BACT</name>
<accession>A0A7S8IZG8</accession>
<dbReference type="Proteomes" id="UP000593737">
    <property type="component" value="Chromosome"/>
</dbReference>
<organism evidence="2 3">
    <name type="scientific">Candidatus Nitrospira kreftii</name>
    <dbReference type="NCBI Taxonomy" id="2652173"/>
    <lineage>
        <taxon>Bacteria</taxon>
        <taxon>Pseudomonadati</taxon>
        <taxon>Nitrospirota</taxon>
        <taxon>Nitrospiria</taxon>
        <taxon>Nitrospirales</taxon>
        <taxon>Nitrospiraceae</taxon>
        <taxon>Nitrospira</taxon>
    </lineage>
</organism>
<evidence type="ECO:0000313" key="3">
    <source>
        <dbReference type="Proteomes" id="UP000593737"/>
    </source>
</evidence>
<dbReference type="PROSITE" id="PS00018">
    <property type="entry name" value="EF_HAND_1"/>
    <property type="match status" value="1"/>
</dbReference>
<dbReference type="Pfam" id="PF00656">
    <property type="entry name" value="Peptidase_C14"/>
    <property type="match status" value="1"/>
</dbReference>
<dbReference type="GO" id="GO:0004197">
    <property type="term" value="F:cysteine-type endopeptidase activity"/>
    <property type="evidence" value="ECO:0007669"/>
    <property type="project" value="InterPro"/>
</dbReference>
<dbReference type="GO" id="GO:0006508">
    <property type="term" value="P:proteolysis"/>
    <property type="evidence" value="ECO:0007669"/>
    <property type="project" value="InterPro"/>
</dbReference>
<reference evidence="2 3" key="1">
    <citation type="journal article" date="2020" name="ISME J.">
        <title>Enrichment and physiological characterization of a novel comammox Nitrospira indicates ammonium inhibition of complete nitrification.</title>
        <authorList>
            <person name="Sakoula D."/>
            <person name="Koch H."/>
            <person name="Frank J."/>
            <person name="Jetten M.S.M."/>
            <person name="van Kessel M.A.H.J."/>
            <person name="Lucker S."/>
        </authorList>
    </citation>
    <scope>NUCLEOTIDE SEQUENCE [LARGE SCALE GENOMIC DNA]</scope>
    <source>
        <strain evidence="2">Comreactor17</strain>
    </source>
</reference>
<dbReference type="PROSITE" id="PS51257">
    <property type="entry name" value="PROKAR_LIPOPROTEIN"/>
    <property type="match status" value="1"/>
</dbReference>
<dbReference type="KEGG" id="nkf:Nkreftii_002921"/>
<dbReference type="InterPro" id="IPR011600">
    <property type="entry name" value="Pept_C14_caspase"/>
</dbReference>
<dbReference type="Gene3D" id="3.40.50.1460">
    <property type="match status" value="1"/>
</dbReference>